<organism evidence="1 2">
    <name type="scientific">Amycolatopsis alkalitolerans</name>
    <dbReference type="NCBI Taxonomy" id="2547244"/>
    <lineage>
        <taxon>Bacteria</taxon>
        <taxon>Bacillati</taxon>
        <taxon>Actinomycetota</taxon>
        <taxon>Actinomycetes</taxon>
        <taxon>Pseudonocardiales</taxon>
        <taxon>Pseudonocardiaceae</taxon>
        <taxon>Amycolatopsis</taxon>
    </lineage>
</organism>
<sequence>MTLLQLRTFVSVRAVTHNLLATLELDPHTLTMRPGISEREHVPRKSDDHPEVVSRTILFSDQPLLLRMGLLCKQTSKHKPPKTV</sequence>
<reference evidence="1 2" key="1">
    <citation type="submission" date="2019-06" db="EMBL/GenBank/DDBJ databases">
        <title>Amycolatopsis alkalitolerans sp. nov., isolated from Gastrodia elata Blume.</title>
        <authorList>
            <person name="Narsing Rao M.P."/>
            <person name="Li W.J."/>
        </authorList>
    </citation>
    <scope>NUCLEOTIDE SEQUENCE [LARGE SCALE GENOMIC DNA]</scope>
    <source>
        <strain evidence="1 2">SYSUP0005</strain>
    </source>
</reference>
<accession>A0A5C4M0D4</accession>
<dbReference type="EMBL" id="VDFW01000012">
    <property type="protein sequence ID" value="TNC25103.1"/>
    <property type="molecule type" value="Genomic_DNA"/>
</dbReference>
<dbReference type="RefSeq" id="WP_139097491.1">
    <property type="nucleotide sequence ID" value="NZ_VDFW01000012.1"/>
</dbReference>
<proteinExistence type="predicted"/>
<protein>
    <submittedName>
        <fullName evidence="1">Uncharacterized protein</fullName>
    </submittedName>
</protein>
<evidence type="ECO:0000313" key="2">
    <source>
        <dbReference type="Proteomes" id="UP000305546"/>
    </source>
</evidence>
<keyword evidence="2" id="KW-1185">Reference proteome</keyword>
<name>A0A5C4M0D4_9PSEU</name>
<dbReference type="AlphaFoldDB" id="A0A5C4M0D4"/>
<comment type="caution">
    <text evidence="1">The sequence shown here is derived from an EMBL/GenBank/DDBJ whole genome shotgun (WGS) entry which is preliminary data.</text>
</comment>
<evidence type="ECO:0000313" key="1">
    <source>
        <dbReference type="EMBL" id="TNC25103.1"/>
    </source>
</evidence>
<gene>
    <name evidence="1" type="ORF">FG385_15770</name>
</gene>
<dbReference type="Proteomes" id="UP000305546">
    <property type="component" value="Unassembled WGS sequence"/>
</dbReference>